<dbReference type="EMBL" id="HBGU01041412">
    <property type="protein sequence ID" value="CAD9470891.1"/>
    <property type="molecule type" value="Transcribed_RNA"/>
</dbReference>
<proteinExistence type="predicted"/>
<evidence type="ECO:0008006" key="2">
    <source>
        <dbReference type="Google" id="ProtNLM"/>
    </source>
</evidence>
<dbReference type="Gene3D" id="3.40.50.150">
    <property type="entry name" value="Vaccinia Virus protein VP39"/>
    <property type="match status" value="1"/>
</dbReference>
<dbReference type="InterPro" id="IPR029063">
    <property type="entry name" value="SAM-dependent_MTases_sf"/>
</dbReference>
<dbReference type="SUPFAM" id="SSF53335">
    <property type="entry name" value="S-adenosyl-L-methionine-dependent methyltransferases"/>
    <property type="match status" value="1"/>
</dbReference>
<protein>
    <recommendedName>
        <fullName evidence="2">Methyltransferase type 11 domain-containing protein</fullName>
    </recommendedName>
</protein>
<accession>A0A7S2E476</accession>
<sequence>MASLTIALATVAPYLTGDEPSWLASEDPLWAEQFGDDGVFDSSQFGTTSKRELEVDKISELLDLRPGMTYCEVGAANGVWATAIARKVMPGGQIVATVGTEEEKPAFLDAAELAGIPASVARGTELESGLPQDESCDVIFSRMSFFFIERPDLYALQFFAALKPGGKMLITDHGPMEGVYTGSRGIASFMKVTMATEQADFEAAGFRLLDQMDWKQYFSMGFANLMTKD</sequence>
<gene>
    <name evidence="1" type="ORF">CBRE1094_LOCUS22551</name>
</gene>
<name>A0A7S2E476_9EUKA</name>
<dbReference type="Pfam" id="PF13489">
    <property type="entry name" value="Methyltransf_23"/>
    <property type="match status" value="1"/>
</dbReference>
<dbReference type="CDD" id="cd02440">
    <property type="entry name" value="AdoMet_MTases"/>
    <property type="match status" value="1"/>
</dbReference>
<organism evidence="1">
    <name type="scientific">Haptolina brevifila</name>
    <dbReference type="NCBI Taxonomy" id="156173"/>
    <lineage>
        <taxon>Eukaryota</taxon>
        <taxon>Haptista</taxon>
        <taxon>Haptophyta</taxon>
        <taxon>Prymnesiophyceae</taxon>
        <taxon>Prymnesiales</taxon>
        <taxon>Prymnesiaceae</taxon>
        <taxon>Haptolina</taxon>
    </lineage>
</organism>
<evidence type="ECO:0000313" key="1">
    <source>
        <dbReference type="EMBL" id="CAD9470891.1"/>
    </source>
</evidence>
<reference evidence="1" key="1">
    <citation type="submission" date="2021-01" db="EMBL/GenBank/DDBJ databases">
        <authorList>
            <person name="Corre E."/>
            <person name="Pelletier E."/>
            <person name="Niang G."/>
            <person name="Scheremetjew M."/>
            <person name="Finn R."/>
            <person name="Kale V."/>
            <person name="Holt S."/>
            <person name="Cochrane G."/>
            <person name="Meng A."/>
            <person name="Brown T."/>
            <person name="Cohen L."/>
        </authorList>
    </citation>
    <scope>NUCLEOTIDE SEQUENCE</scope>
    <source>
        <strain evidence="1">UTEX LB 985</strain>
    </source>
</reference>
<dbReference type="AlphaFoldDB" id="A0A7S2E476"/>